<dbReference type="InterPro" id="IPR011048">
    <property type="entry name" value="Haem_d1_sf"/>
</dbReference>
<comment type="caution">
    <text evidence="2">The sequence shown here is derived from an EMBL/GenBank/DDBJ whole genome shotgun (WGS) entry which is preliminary data.</text>
</comment>
<protein>
    <recommendedName>
        <fullName evidence="4">YncE family protein</fullName>
    </recommendedName>
</protein>
<evidence type="ECO:0000313" key="3">
    <source>
        <dbReference type="Proteomes" id="UP000620046"/>
    </source>
</evidence>
<sequence length="333" mass="35214">MKKKVAQALALAGLLCTPLWAGAQSSDAYKVTHQYELGGTGGWDYLSLDQDAHRLFIARNDHVMVVDPASGKVLQEIPGMEHVHGVALVPSLHRAYASNGHGNNVSVIDLNTLKVVGHIAVSGKDPDAIIYDPATSHVLTMNGDSNNISVIDPVSGKELTTIALAGNPEFAASDGQGNVYNNIEDKAELAHIDIKTGKVLHTWSLAPCEGPTGLAVDVANKRVFSACANGWLIVTDATDGHQVAKLPIGKRPDAAAYNPQTHEVFASSRDGVLNVYHQDSADQYSKVVDVPTMKSARTMALDAASNQVYLVGAKVAEKGKPVSGFTLLVVGKP</sequence>
<dbReference type="InterPro" id="IPR051200">
    <property type="entry name" value="Host-pathogen_enzymatic-act"/>
</dbReference>
<dbReference type="EMBL" id="BMJA01000001">
    <property type="protein sequence ID" value="GGA20194.1"/>
    <property type="molecule type" value="Genomic_DNA"/>
</dbReference>
<accession>A0ABQ1FL10</accession>
<organism evidence="2 3">
    <name type="scientific">Dyella nitratireducens</name>
    <dbReference type="NCBI Taxonomy" id="1849580"/>
    <lineage>
        <taxon>Bacteria</taxon>
        <taxon>Pseudomonadati</taxon>
        <taxon>Pseudomonadota</taxon>
        <taxon>Gammaproteobacteria</taxon>
        <taxon>Lysobacterales</taxon>
        <taxon>Rhodanobacteraceae</taxon>
        <taxon>Dyella</taxon>
    </lineage>
</organism>
<keyword evidence="1" id="KW-0732">Signal</keyword>
<dbReference type="Proteomes" id="UP000620046">
    <property type="component" value="Unassembled WGS sequence"/>
</dbReference>
<dbReference type="InterPro" id="IPR015943">
    <property type="entry name" value="WD40/YVTN_repeat-like_dom_sf"/>
</dbReference>
<dbReference type="PANTHER" id="PTHR47197:SF3">
    <property type="entry name" value="DIHYDRO-HEME D1 DEHYDROGENASE"/>
    <property type="match status" value="1"/>
</dbReference>
<dbReference type="RefSeq" id="WP_188792708.1">
    <property type="nucleotide sequence ID" value="NZ_BMJA01000001.1"/>
</dbReference>
<dbReference type="PANTHER" id="PTHR47197">
    <property type="entry name" value="PROTEIN NIRF"/>
    <property type="match status" value="1"/>
</dbReference>
<proteinExistence type="predicted"/>
<dbReference type="Gene3D" id="2.130.10.10">
    <property type="entry name" value="YVTN repeat-like/Quinoprotein amine dehydrogenase"/>
    <property type="match status" value="1"/>
</dbReference>
<dbReference type="SUPFAM" id="SSF51004">
    <property type="entry name" value="C-terminal (heme d1) domain of cytochrome cd1-nitrite reductase"/>
    <property type="match status" value="1"/>
</dbReference>
<evidence type="ECO:0008006" key="4">
    <source>
        <dbReference type="Google" id="ProtNLM"/>
    </source>
</evidence>
<gene>
    <name evidence="2" type="ORF">GCM10010981_05280</name>
</gene>
<keyword evidence="3" id="KW-1185">Reference proteome</keyword>
<feature type="chain" id="PRO_5047442344" description="YncE family protein" evidence="1">
    <location>
        <begin position="24"/>
        <end position="333"/>
    </location>
</feature>
<name>A0ABQ1FL10_9GAMM</name>
<evidence type="ECO:0000313" key="2">
    <source>
        <dbReference type="EMBL" id="GGA20194.1"/>
    </source>
</evidence>
<reference evidence="3" key="1">
    <citation type="journal article" date="2019" name="Int. J. Syst. Evol. Microbiol.">
        <title>The Global Catalogue of Microorganisms (GCM) 10K type strain sequencing project: providing services to taxonomists for standard genome sequencing and annotation.</title>
        <authorList>
            <consortium name="The Broad Institute Genomics Platform"/>
            <consortium name="The Broad Institute Genome Sequencing Center for Infectious Disease"/>
            <person name="Wu L."/>
            <person name="Ma J."/>
        </authorList>
    </citation>
    <scope>NUCLEOTIDE SEQUENCE [LARGE SCALE GENOMIC DNA]</scope>
    <source>
        <strain evidence="3">CGMCC 1.15439</strain>
    </source>
</reference>
<feature type="signal peptide" evidence="1">
    <location>
        <begin position="1"/>
        <end position="23"/>
    </location>
</feature>
<evidence type="ECO:0000256" key="1">
    <source>
        <dbReference type="SAM" id="SignalP"/>
    </source>
</evidence>